<evidence type="ECO:0000256" key="1">
    <source>
        <dbReference type="ARBA" id="ARBA00004125"/>
    </source>
</evidence>
<dbReference type="InterPro" id="IPR020846">
    <property type="entry name" value="MFS_dom"/>
</dbReference>
<dbReference type="GO" id="GO:0010008">
    <property type="term" value="C:endosome membrane"/>
    <property type="evidence" value="ECO:0007669"/>
    <property type="project" value="UniProtKB-SubCell"/>
</dbReference>
<feature type="domain" description="SH3" evidence="21">
    <location>
        <begin position="520"/>
        <end position="577"/>
    </location>
</feature>
<feature type="transmembrane region" description="Helical" evidence="20">
    <location>
        <begin position="85"/>
        <end position="102"/>
    </location>
</feature>
<evidence type="ECO:0000256" key="6">
    <source>
        <dbReference type="ARBA" id="ARBA00020357"/>
    </source>
</evidence>
<evidence type="ECO:0000256" key="4">
    <source>
        <dbReference type="ARBA" id="ARBA00004413"/>
    </source>
</evidence>
<evidence type="ECO:0000313" key="24">
    <source>
        <dbReference type="Proteomes" id="UP000799750"/>
    </source>
</evidence>
<comment type="subcellular location">
    <subcellularLocation>
        <location evidence="4">Cell membrane</location>
        <topology evidence="4">Peripheral membrane protein</topology>
        <orientation evidence="4">Cytoplasmic side</orientation>
    </subcellularLocation>
    <subcellularLocation>
        <location evidence="2">Cytoplasm</location>
        <location evidence="2">Cytoskeleton</location>
        <location evidence="2">Actin patch</location>
    </subcellularLocation>
    <subcellularLocation>
        <location evidence="1">Endosome membrane</location>
        <topology evidence="1">Peripheral membrane protein</topology>
        <orientation evidence="1">Cytoplasmic side</orientation>
    </subcellularLocation>
    <subcellularLocation>
        <location evidence="3">Membrane</location>
        <topology evidence="3">Multi-pass membrane protein</topology>
    </subcellularLocation>
</comment>
<evidence type="ECO:0000256" key="3">
    <source>
        <dbReference type="ARBA" id="ARBA00004141"/>
    </source>
</evidence>
<dbReference type="InterPro" id="IPR036028">
    <property type="entry name" value="SH3-like_dom_sf"/>
</dbReference>
<keyword evidence="10" id="KW-0254">Endocytosis</keyword>
<dbReference type="PROSITE" id="PS50850">
    <property type="entry name" value="MFS"/>
    <property type="match status" value="1"/>
</dbReference>
<evidence type="ECO:0000259" key="22">
    <source>
        <dbReference type="PROSITE" id="PS50850"/>
    </source>
</evidence>
<feature type="compositionally biased region" description="Low complexity" evidence="19">
    <location>
        <begin position="1343"/>
        <end position="1358"/>
    </location>
</feature>
<dbReference type="InterPro" id="IPR056996">
    <property type="entry name" value="PH_SLA1"/>
</dbReference>
<evidence type="ECO:0000256" key="10">
    <source>
        <dbReference type="ARBA" id="ARBA00022583"/>
    </source>
</evidence>
<feature type="transmembrane region" description="Helical" evidence="20">
    <location>
        <begin position="373"/>
        <end position="393"/>
    </location>
</feature>
<dbReference type="SMART" id="SM00326">
    <property type="entry name" value="SH3"/>
    <property type="match status" value="3"/>
</dbReference>
<feature type="region of interest" description="Disordered" evidence="19">
    <location>
        <begin position="571"/>
        <end position="613"/>
    </location>
</feature>
<evidence type="ECO:0000256" key="17">
    <source>
        <dbReference type="ARBA" id="ARBA00023212"/>
    </source>
</evidence>
<keyword evidence="9" id="KW-0963">Cytoplasm</keyword>
<proteinExistence type="inferred from homology"/>
<dbReference type="Proteomes" id="UP000799750">
    <property type="component" value="Unassembled WGS sequence"/>
</dbReference>
<dbReference type="Pfam" id="PF00018">
    <property type="entry name" value="SH3_1"/>
    <property type="match status" value="3"/>
</dbReference>
<feature type="transmembrane region" description="Helical" evidence="20">
    <location>
        <begin position="438"/>
        <end position="460"/>
    </location>
</feature>
<organism evidence="23 24">
    <name type="scientific">Lophium mytilinum</name>
    <dbReference type="NCBI Taxonomy" id="390894"/>
    <lineage>
        <taxon>Eukaryota</taxon>
        <taxon>Fungi</taxon>
        <taxon>Dikarya</taxon>
        <taxon>Ascomycota</taxon>
        <taxon>Pezizomycotina</taxon>
        <taxon>Dothideomycetes</taxon>
        <taxon>Pleosporomycetidae</taxon>
        <taxon>Mytilinidiales</taxon>
        <taxon>Mytilinidiaceae</taxon>
        <taxon>Lophium</taxon>
    </lineage>
</organism>
<feature type="region of interest" description="Disordered" evidence="19">
    <location>
        <begin position="1591"/>
        <end position="1635"/>
    </location>
</feature>
<keyword evidence="16" id="KW-0009">Actin-binding</keyword>
<evidence type="ECO:0000259" key="21">
    <source>
        <dbReference type="PROSITE" id="PS50002"/>
    </source>
</evidence>
<dbReference type="InterPro" id="IPR013761">
    <property type="entry name" value="SAM/pointed_sf"/>
</dbReference>
<feature type="domain" description="SH3" evidence="21">
    <location>
        <begin position="836"/>
        <end position="898"/>
    </location>
</feature>
<feature type="transmembrane region" description="Helical" evidence="20">
    <location>
        <begin position="405"/>
        <end position="426"/>
    </location>
</feature>
<dbReference type="GO" id="GO:0005886">
    <property type="term" value="C:plasma membrane"/>
    <property type="evidence" value="ECO:0007669"/>
    <property type="project" value="UniProtKB-SubCell"/>
</dbReference>
<feature type="domain" description="Major facilitator superfamily (MFS) profile" evidence="22">
    <location>
        <begin position="47"/>
        <end position="470"/>
    </location>
</feature>
<feature type="region of interest" description="Disordered" evidence="19">
    <location>
        <begin position="903"/>
        <end position="970"/>
    </location>
</feature>
<keyword evidence="8" id="KW-0813">Transport</keyword>
<dbReference type="Pfam" id="PF24081">
    <property type="entry name" value="PH_SLA1"/>
    <property type="match status" value="1"/>
</dbReference>
<dbReference type="GO" id="GO:0003779">
    <property type="term" value="F:actin binding"/>
    <property type="evidence" value="ECO:0007669"/>
    <property type="project" value="UniProtKB-KW"/>
</dbReference>
<dbReference type="InterPro" id="IPR035821">
    <property type="entry name" value="Sla1_SH3_3"/>
</dbReference>
<evidence type="ECO:0000256" key="2">
    <source>
        <dbReference type="ARBA" id="ARBA00004134"/>
    </source>
</evidence>
<feature type="region of interest" description="Disordered" evidence="19">
    <location>
        <begin position="1430"/>
        <end position="1518"/>
    </location>
</feature>
<dbReference type="Pfam" id="PF08226">
    <property type="entry name" value="DUF1720"/>
    <property type="match status" value="1"/>
</dbReference>
<dbReference type="InterPro" id="IPR013182">
    <property type="entry name" value="DUF1720"/>
</dbReference>
<feature type="compositionally biased region" description="Gly residues" evidence="19">
    <location>
        <begin position="1152"/>
        <end position="1162"/>
    </location>
</feature>
<keyword evidence="13" id="KW-0967">Endosome</keyword>
<dbReference type="CDD" id="cd11775">
    <property type="entry name" value="SH3_Sla1p_3"/>
    <property type="match status" value="1"/>
</dbReference>
<dbReference type="InterPro" id="IPR011701">
    <property type="entry name" value="MFS"/>
</dbReference>
<feature type="compositionally biased region" description="Low complexity" evidence="19">
    <location>
        <begin position="956"/>
        <end position="967"/>
    </location>
</feature>
<dbReference type="FunFam" id="2.30.30.700:FF:000001">
    <property type="entry name" value="Actin cytoskeleton-regulatory complex protein SLA1"/>
    <property type="match status" value="1"/>
</dbReference>
<dbReference type="InterPro" id="IPR035800">
    <property type="entry name" value="Sla1_SH3_1"/>
</dbReference>
<dbReference type="PANTHER" id="PTHR43791">
    <property type="entry name" value="PERMEASE-RELATED"/>
    <property type="match status" value="1"/>
</dbReference>
<evidence type="ECO:0000256" key="18">
    <source>
        <dbReference type="PROSITE-ProRule" id="PRU00192"/>
    </source>
</evidence>
<feature type="compositionally biased region" description="Low complexity" evidence="19">
    <location>
        <begin position="1430"/>
        <end position="1451"/>
    </location>
</feature>
<dbReference type="Gene3D" id="1.20.1250.20">
    <property type="entry name" value="MFS general substrate transporter like domains"/>
    <property type="match status" value="2"/>
</dbReference>
<evidence type="ECO:0000256" key="11">
    <source>
        <dbReference type="ARBA" id="ARBA00022692"/>
    </source>
</evidence>
<dbReference type="SUPFAM" id="SSF50044">
    <property type="entry name" value="SH3-domain"/>
    <property type="match status" value="3"/>
</dbReference>
<dbReference type="GO" id="GO:0022857">
    <property type="term" value="F:transmembrane transporter activity"/>
    <property type="evidence" value="ECO:0007669"/>
    <property type="project" value="InterPro"/>
</dbReference>
<dbReference type="GO" id="GO:0043130">
    <property type="term" value="F:ubiquitin binding"/>
    <property type="evidence" value="ECO:0007669"/>
    <property type="project" value="InterPro"/>
</dbReference>
<evidence type="ECO:0000256" key="14">
    <source>
        <dbReference type="ARBA" id="ARBA00022989"/>
    </source>
</evidence>
<evidence type="ECO:0000256" key="16">
    <source>
        <dbReference type="ARBA" id="ARBA00023203"/>
    </source>
</evidence>
<dbReference type="CDD" id="cd11774">
    <property type="entry name" value="SH3_Sla1p_2"/>
    <property type="match status" value="1"/>
</dbReference>
<keyword evidence="12" id="KW-0677">Repeat</keyword>
<feature type="compositionally biased region" description="Low complexity" evidence="19">
    <location>
        <begin position="1464"/>
        <end position="1506"/>
    </location>
</feature>
<feature type="compositionally biased region" description="Polar residues" evidence="19">
    <location>
        <begin position="600"/>
        <end position="611"/>
    </location>
</feature>
<keyword evidence="11 20" id="KW-0812">Transmembrane</keyword>
<evidence type="ECO:0000256" key="12">
    <source>
        <dbReference type="ARBA" id="ARBA00022737"/>
    </source>
</evidence>
<dbReference type="PROSITE" id="PS50002">
    <property type="entry name" value="SH3"/>
    <property type="match status" value="3"/>
</dbReference>
<feature type="compositionally biased region" description="Low complexity" evidence="19">
    <location>
        <begin position="1198"/>
        <end position="1210"/>
    </location>
</feature>
<feature type="compositionally biased region" description="Pro residues" evidence="19">
    <location>
        <begin position="1275"/>
        <end position="1285"/>
    </location>
</feature>
<dbReference type="Gene3D" id="2.30.30.40">
    <property type="entry name" value="SH3 Domains"/>
    <property type="match status" value="3"/>
</dbReference>
<feature type="transmembrane region" description="Helical" evidence="20">
    <location>
        <begin position="114"/>
        <end position="133"/>
    </location>
</feature>
<keyword evidence="17" id="KW-0206">Cytoskeleton</keyword>
<feature type="domain" description="SH3" evidence="21">
    <location>
        <begin position="452"/>
        <end position="519"/>
    </location>
</feature>
<comment type="similarity">
    <text evidence="5">Belongs to the SLA1 family.</text>
</comment>
<dbReference type="PANTHER" id="PTHR43791:SF58">
    <property type="entry name" value="TRANSPORTER, PUTATIVE (AFU_ORTHOLOGUE AFUA_8G04470)-RELATED"/>
    <property type="match status" value="1"/>
</dbReference>
<dbReference type="GO" id="GO:0030479">
    <property type="term" value="C:actin cortical patch"/>
    <property type="evidence" value="ECO:0007669"/>
    <property type="project" value="UniProtKB-SubCell"/>
</dbReference>
<evidence type="ECO:0000256" key="8">
    <source>
        <dbReference type="ARBA" id="ARBA00022448"/>
    </source>
</evidence>
<reference evidence="23" key="1">
    <citation type="journal article" date="2020" name="Stud. Mycol.">
        <title>101 Dothideomycetes genomes: a test case for predicting lifestyles and emergence of pathogens.</title>
        <authorList>
            <person name="Haridas S."/>
            <person name="Albert R."/>
            <person name="Binder M."/>
            <person name="Bloem J."/>
            <person name="Labutti K."/>
            <person name="Salamov A."/>
            <person name="Andreopoulos B."/>
            <person name="Baker S."/>
            <person name="Barry K."/>
            <person name="Bills G."/>
            <person name="Bluhm B."/>
            <person name="Cannon C."/>
            <person name="Castanera R."/>
            <person name="Culley D."/>
            <person name="Daum C."/>
            <person name="Ezra D."/>
            <person name="Gonzalez J."/>
            <person name="Henrissat B."/>
            <person name="Kuo A."/>
            <person name="Liang C."/>
            <person name="Lipzen A."/>
            <person name="Lutzoni F."/>
            <person name="Magnuson J."/>
            <person name="Mondo S."/>
            <person name="Nolan M."/>
            <person name="Ohm R."/>
            <person name="Pangilinan J."/>
            <person name="Park H.-J."/>
            <person name="Ramirez L."/>
            <person name="Alfaro M."/>
            <person name="Sun H."/>
            <person name="Tritt A."/>
            <person name="Yoshinaga Y."/>
            <person name="Zwiers L.-H."/>
            <person name="Turgeon B."/>
            <person name="Goodwin S."/>
            <person name="Spatafora J."/>
            <person name="Crous P."/>
            <person name="Grigoriev I."/>
        </authorList>
    </citation>
    <scope>NUCLEOTIDE SEQUENCE</scope>
    <source>
        <strain evidence="23">CBS 269.34</strain>
    </source>
</reference>
<dbReference type="Gene3D" id="2.30.30.700">
    <property type="entry name" value="SLA1 homology domain 1"/>
    <property type="match status" value="1"/>
</dbReference>
<evidence type="ECO:0000313" key="23">
    <source>
        <dbReference type="EMBL" id="KAF2498739.1"/>
    </source>
</evidence>
<evidence type="ECO:0000256" key="15">
    <source>
        <dbReference type="ARBA" id="ARBA00023136"/>
    </source>
</evidence>
<evidence type="ECO:0000256" key="7">
    <source>
        <dbReference type="ARBA" id="ARBA00022443"/>
    </source>
</evidence>
<dbReference type="GO" id="GO:0030674">
    <property type="term" value="F:protein-macromolecule adaptor activity"/>
    <property type="evidence" value="ECO:0007669"/>
    <property type="project" value="InterPro"/>
</dbReference>
<feature type="region of interest" description="Disordered" evidence="19">
    <location>
        <begin position="625"/>
        <end position="722"/>
    </location>
</feature>
<feature type="compositionally biased region" description="Acidic residues" evidence="19">
    <location>
        <begin position="12"/>
        <end position="21"/>
    </location>
</feature>
<dbReference type="PRINTS" id="PR00452">
    <property type="entry name" value="SH3DOMAIN"/>
</dbReference>
<keyword evidence="7 18" id="KW-0728">SH3 domain</keyword>
<dbReference type="InterPro" id="IPR007131">
    <property type="entry name" value="SHD1"/>
</dbReference>
<keyword evidence="14 20" id="KW-1133">Transmembrane helix</keyword>
<feature type="compositionally biased region" description="Pro residues" evidence="19">
    <location>
        <begin position="1241"/>
        <end position="1258"/>
    </location>
</feature>
<name>A0A6A6R2G6_9PEZI</name>
<gene>
    <name evidence="23" type="ORF">BU16DRAFT_548411</name>
</gene>
<dbReference type="InterPro" id="IPR036259">
    <property type="entry name" value="MFS_trans_sf"/>
</dbReference>
<feature type="compositionally biased region" description="Polar residues" evidence="19">
    <location>
        <begin position="903"/>
        <end position="919"/>
    </location>
</feature>
<feature type="transmembrane region" description="Helical" evidence="20">
    <location>
        <begin position="174"/>
        <end position="195"/>
    </location>
</feature>
<dbReference type="CDD" id="cd11773">
    <property type="entry name" value="SH3_Sla1p_1"/>
    <property type="match status" value="1"/>
</dbReference>
<keyword evidence="24" id="KW-1185">Reference proteome</keyword>
<evidence type="ECO:0000256" key="20">
    <source>
        <dbReference type="SAM" id="Phobius"/>
    </source>
</evidence>
<evidence type="ECO:0000256" key="13">
    <source>
        <dbReference type="ARBA" id="ARBA00022753"/>
    </source>
</evidence>
<feature type="transmembrane region" description="Helical" evidence="20">
    <location>
        <begin position="344"/>
        <end position="366"/>
    </location>
</feature>
<accession>A0A6A6R2G6</accession>
<feature type="transmembrane region" description="Helical" evidence="20">
    <location>
        <begin position="318"/>
        <end position="338"/>
    </location>
</feature>
<dbReference type="Pfam" id="PF03983">
    <property type="entry name" value="SHD1"/>
    <property type="match status" value="1"/>
</dbReference>
<dbReference type="OrthoDB" id="26539at2759"/>
<dbReference type="InterPro" id="IPR001452">
    <property type="entry name" value="SH3_domain"/>
</dbReference>
<feature type="compositionally biased region" description="Basic and acidic residues" evidence="19">
    <location>
        <begin position="1183"/>
        <end position="1197"/>
    </location>
</feature>
<dbReference type="GO" id="GO:0042802">
    <property type="term" value="F:identical protein binding"/>
    <property type="evidence" value="ECO:0007669"/>
    <property type="project" value="InterPro"/>
</dbReference>
<dbReference type="Gene3D" id="1.10.150.50">
    <property type="entry name" value="Transcription Factor, Ets-1"/>
    <property type="match status" value="1"/>
</dbReference>
<dbReference type="GO" id="GO:0006897">
    <property type="term" value="P:endocytosis"/>
    <property type="evidence" value="ECO:0007669"/>
    <property type="project" value="UniProtKB-KW"/>
</dbReference>
<feature type="region of interest" description="Disordered" evidence="19">
    <location>
        <begin position="1151"/>
        <end position="1408"/>
    </location>
</feature>
<dbReference type="EMBL" id="MU004185">
    <property type="protein sequence ID" value="KAF2498739.1"/>
    <property type="molecule type" value="Genomic_DNA"/>
</dbReference>
<feature type="transmembrane region" description="Helical" evidence="20">
    <location>
        <begin position="140"/>
        <end position="162"/>
    </location>
</feature>
<feature type="compositionally biased region" description="Low complexity" evidence="19">
    <location>
        <begin position="1372"/>
        <end position="1382"/>
    </location>
</feature>
<feature type="transmembrane region" description="Helical" evidence="20">
    <location>
        <begin position="207"/>
        <end position="230"/>
    </location>
</feature>
<evidence type="ECO:0000256" key="5">
    <source>
        <dbReference type="ARBA" id="ARBA00007948"/>
    </source>
</evidence>
<feature type="transmembrane region" description="Helical" evidence="20">
    <location>
        <begin position="281"/>
        <end position="306"/>
    </location>
</feature>
<feature type="compositionally biased region" description="Polar residues" evidence="19">
    <location>
        <begin position="1325"/>
        <end position="1342"/>
    </location>
</feature>
<sequence>MSKNIPSAEPELLQDDDVDDLRDERDETDEQKAAIERRLRLKIDLRLCSIAGILCSLDLLDSGVISSASVTSMLSDLHLDQGNRYSVSIFIFTVASIAFQLPSTIAVRTFGPRIWFAFITFCFGVITLATAFVRTWRQMIALRVLLGISMSGIYPGLTYLISTYYTREEQQLRFAYLQSGEVIVLATGGIVNYGLNQLNGKQGLKGWQWMFIVQGAISMFLGIVTFWWMVDFPESSHKSFLFLSKEESAFAASRIQKDRGDSQIDGFAWSKVLCHAADPKVYGFCVMYFLLNLVSTSLSYFLPIILQGGMGFSTNKAILLSAPPYYYAVIPALLSSWVGDRFRLRGPVIVFNSICLIVGFCMLGFSNQVTVRYIGTYLATGSYVANWAALNAYQANNIVGQWKRVFTAAAVTACNGAGGIAGSFIVRQPEAPRYITAIWRLGPAALGIYTMVFLGIYRAIYDYVPQGDNELAIKEGDLLFVLEKSSDDDWWKAKKKAADESDDEPEGLIPNNYVEEAVPLQKAKALYDYTRQTDEELSFSEDTTLDVYDTTDPDWTLVGLDGDFGFAPANYIDAGESAPPTLPGRPRAPSQPEREEQYEPPTSQSPESPVHQSPAAALAGLLQQKTANSGSQRQPISPPPVISQSRRPQYTPEESDEEAPPPMPRRPQLQAISPPPTHYASPRSPASPPPMSPVANPRVKFQDVDDDRDDDRNPHGPLSPAGFHLYNIHEMVSHMGKKRKMPMTLGINVPKGTIFIAPEKSRDGPQKEWTAEKMTYYSQEGKHLFMELVKPSKSIEFHCGAKDTASEILASLGELSGMAKAEGLREVLAVGSGTSNVQKKGQILFDFMAQGDDEVTVGIGDEVLILDDTASEEWWKVRRLKNGKEGVVPRDFVEVTETIAVPSASSRSGVNTGRSTVDQNRLEEDRLTRAASKAHKKRESDSGAAQRGSRGSKDSPATAKPKPNAAKIRTWTDRSGSFKVEAEFIGLRDGKIHLHKLNGVKIAVPVTKMAMEDLEYVERATGISLDEDKPLADLKRRNTQRQKERDSAEGKAGITVEKPKRPEYDWFDFFLGCGVNPQICDRYASAFLRDEMGEEVLPDVNEKLLRTLGLKEGDILRVMKFLDRKFNRSRADQEKRGVSFGDTSVINEDGEANGGLFSGAGGALRNNTRKGRPAPPVQTNDIVDAKAFEQKTDDAVKKPAPADAAATPLAGLPPPEKKFDGFDDNAWEVKPSRQPSVSISAPPPQASAPAPTPAPAAPTPALTGSLVELSLLTPPLQPTPAPQPAPQQVSAPQPAPPQQAAPTGGLPSLFDQVANLPQTQPPQQPSFMTQQPTGFGMSQTPNQQIAAARQRPQAPQGQSLGGGLIAPPPPRASSAPQNQQSAFGPPPLQPQLTGFQGAPNMHAQVAPPGQSLQDLNMQRMNPNFLQQQQPMQTGFPQQQQQQGFNNFGQNGIMPQPTGLNQFSPQQQQPMQTGFGQQPQFQQPQPTGFGQQFQPQQQQPMQTGFQQNASPFADPPTQPFQPQPTGFNSFQQQPLNPQATGINMFLPPALQPQRTGFGTATNGSGFGQQQQNAPPMPPMPTGFGGQAGGLAPLTPQKTGPAPPVRFGTQPKAKKLVAQPTGRADLSKATPMNPFGF</sequence>
<protein>
    <recommendedName>
        <fullName evidence="6">Actin cytoskeleton-regulatory complex protein SLA1</fullName>
    </recommendedName>
</protein>
<evidence type="ECO:0000256" key="9">
    <source>
        <dbReference type="ARBA" id="ARBA00022490"/>
    </source>
</evidence>
<dbReference type="SUPFAM" id="SSF103473">
    <property type="entry name" value="MFS general substrate transporter"/>
    <property type="match status" value="1"/>
</dbReference>
<evidence type="ECO:0000256" key="19">
    <source>
        <dbReference type="SAM" id="MobiDB-lite"/>
    </source>
</evidence>
<feature type="region of interest" description="Disordered" evidence="19">
    <location>
        <begin position="1"/>
        <end position="29"/>
    </location>
</feature>
<keyword evidence="15 20" id="KW-0472">Membrane</keyword>
<dbReference type="Pfam" id="PF07690">
    <property type="entry name" value="MFS_1"/>
    <property type="match status" value="1"/>
</dbReference>